<dbReference type="RefSeq" id="WP_219318811.1">
    <property type="nucleotide sequence ID" value="NZ_JAHWYN010000021.1"/>
</dbReference>
<organism evidence="1 2">
    <name type="scientific">Flavobacterium taihuense</name>
    <dbReference type="NCBI Taxonomy" id="2857508"/>
    <lineage>
        <taxon>Bacteria</taxon>
        <taxon>Pseudomonadati</taxon>
        <taxon>Bacteroidota</taxon>
        <taxon>Flavobacteriia</taxon>
        <taxon>Flavobacteriales</taxon>
        <taxon>Flavobacteriaceae</taxon>
        <taxon>Flavobacterium</taxon>
    </lineage>
</organism>
<reference evidence="1 2" key="1">
    <citation type="submission" date="2021-07" db="EMBL/GenBank/DDBJ databases">
        <title>Flavobacterium sp. nov. isolated from sediment on the Taihu Lake.</title>
        <authorList>
            <person name="Qu J.-H."/>
        </authorList>
    </citation>
    <scope>NUCLEOTIDE SEQUENCE [LARGE SCALE GENOMIC DNA]</scope>
    <source>
        <strain evidence="1 2">NAS39</strain>
    </source>
</reference>
<evidence type="ECO:0000313" key="2">
    <source>
        <dbReference type="Proteomes" id="UP000812031"/>
    </source>
</evidence>
<proteinExistence type="predicted"/>
<protein>
    <recommendedName>
        <fullName evidence="3">Nicotinic acid mononucleotide adenyltransferase</fullName>
    </recommendedName>
</protein>
<keyword evidence="2" id="KW-1185">Reference proteome</keyword>
<accession>A0ABS6Y063</accession>
<comment type="caution">
    <text evidence="1">The sequence shown here is derived from an EMBL/GenBank/DDBJ whole genome shotgun (WGS) entry which is preliminary data.</text>
</comment>
<evidence type="ECO:0008006" key="3">
    <source>
        <dbReference type="Google" id="ProtNLM"/>
    </source>
</evidence>
<name>A0ABS6Y063_9FLAO</name>
<dbReference type="Proteomes" id="UP000812031">
    <property type="component" value="Unassembled WGS sequence"/>
</dbReference>
<gene>
    <name evidence="1" type="ORF">KZH69_17670</name>
</gene>
<dbReference type="EMBL" id="JAHWYN010000021">
    <property type="protein sequence ID" value="MBW4362322.1"/>
    <property type="molecule type" value="Genomic_DNA"/>
</dbReference>
<sequence>MKTTMLIVLLLGIQFTSFSQDKTDKLNSEGTMSTIELPEIVIKNAGKDFSLYLPDKNPDMTVTKLEKEFIGYDLGKDYEGYENYLVILSMKKGTLSATYDMNGKLTSVVEKYSNTMLPKEVIYSVYKSYPGWKIVNDKYLYTQEDGDITKKEYNLKIKKGNETIKLKVNPKGDIISKKVMPLTKI</sequence>
<evidence type="ECO:0000313" key="1">
    <source>
        <dbReference type="EMBL" id="MBW4362322.1"/>
    </source>
</evidence>